<feature type="domain" description="DUF4283" evidence="2">
    <location>
        <begin position="58"/>
        <end position="141"/>
    </location>
</feature>
<feature type="region of interest" description="Disordered" evidence="1">
    <location>
        <begin position="397"/>
        <end position="446"/>
    </location>
</feature>
<feature type="compositionally biased region" description="Basic residues" evidence="1">
    <location>
        <begin position="431"/>
        <end position="446"/>
    </location>
</feature>
<feature type="compositionally biased region" description="Pro residues" evidence="1">
    <location>
        <begin position="1"/>
        <end position="12"/>
    </location>
</feature>
<dbReference type="PANTHER" id="PTHR31286">
    <property type="entry name" value="GLYCINE-RICH CELL WALL STRUCTURAL PROTEIN 1.8-LIKE"/>
    <property type="match status" value="1"/>
</dbReference>
<feature type="compositionally biased region" description="Polar residues" evidence="1">
    <location>
        <begin position="414"/>
        <end position="430"/>
    </location>
</feature>
<dbReference type="PANTHER" id="PTHR31286:SF99">
    <property type="entry name" value="DUF4283 DOMAIN-CONTAINING PROTEIN"/>
    <property type="match status" value="1"/>
</dbReference>
<accession>A0AAD6M420</accession>
<dbReference type="AlphaFoldDB" id="A0AAD6M420"/>
<protein>
    <recommendedName>
        <fullName evidence="2">DUF4283 domain-containing protein</fullName>
    </recommendedName>
</protein>
<evidence type="ECO:0000313" key="4">
    <source>
        <dbReference type="Proteomes" id="UP001164929"/>
    </source>
</evidence>
<name>A0AAD6M420_9ROSI</name>
<feature type="region of interest" description="Disordered" evidence="1">
    <location>
        <begin position="1"/>
        <end position="21"/>
    </location>
</feature>
<feature type="region of interest" description="Disordered" evidence="1">
    <location>
        <begin position="250"/>
        <end position="273"/>
    </location>
</feature>
<organism evidence="3 4">
    <name type="scientific">Populus alba x Populus x berolinensis</name>
    <dbReference type="NCBI Taxonomy" id="444605"/>
    <lineage>
        <taxon>Eukaryota</taxon>
        <taxon>Viridiplantae</taxon>
        <taxon>Streptophyta</taxon>
        <taxon>Embryophyta</taxon>
        <taxon>Tracheophyta</taxon>
        <taxon>Spermatophyta</taxon>
        <taxon>Magnoliopsida</taxon>
        <taxon>eudicotyledons</taxon>
        <taxon>Gunneridae</taxon>
        <taxon>Pentapetalae</taxon>
        <taxon>rosids</taxon>
        <taxon>fabids</taxon>
        <taxon>Malpighiales</taxon>
        <taxon>Salicaceae</taxon>
        <taxon>Saliceae</taxon>
        <taxon>Populus</taxon>
    </lineage>
</organism>
<gene>
    <name evidence="3" type="ORF">NC653_026706</name>
</gene>
<evidence type="ECO:0000313" key="3">
    <source>
        <dbReference type="EMBL" id="KAJ6978391.1"/>
    </source>
</evidence>
<comment type="caution">
    <text evidence="3">The sequence shown here is derived from an EMBL/GenBank/DDBJ whole genome shotgun (WGS) entry which is preliminary data.</text>
</comment>
<keyword evidence="4" id="KW-1185">Reference proteome</keyword>
<evidence type="ECO:0000256" key="1">
    <source>
        <dbReference type="SAM" id="MobiDB-lite"/>
    </source>
</evidence>
<evidence type="ECO:0000259" key="2">
    <source>
        <dbReference type="Pfam" id="PF14111"/>
    </source>
</evidence>
<proteinExistence type="predicted"/>
<dbReference type="InterPro" id="IPR040256">
    <property type="entry name" value="At4g02000-like"/>
</dbReference>
<dbReference type="Proteomes" id="UP001164929">
    <property type="component" value="Chromosome 11"/>
</dbReference>
<dbReference type="Pfam" id="PF14111">
    <property type="entry name" value="DUF4283"/>
    <property type="match status" value="1"/>
</dbReference>
<dbReference type="InterPro" id="IPR025558">
    <property type="entry name" value="DUF4283"/>
</dbReference>
<feature type="compositionally biased region" description="Low complexity" evidence="1">
    <location>
        <begin position="397"/>
        <end position="413"/>
    </location>
</feature>
<reference evidence="3" key="1">
    <citation type="journal article" date="2023" name="Mol. Ecol. Resour.">
        <title>Chromosome-level genome assembly of a triploid poplar Populus alba 'Berolinensis'.</title>
        <authorList>
            <person name="Chen S."/>
            <person name="Yu Y."/>
            <person name="Wang X."/>
            <person name="Wang S."/>
            <person name="Zhang T."/>
            <person name="Zhou Y."/>
            <person name="He R."/>
            <person name="Meng N."/>
            <person name="Wang Y."/>
            <person name="Liu W."/>
            <person name="Liu Z."/>
            <person name="Liu J."/>
            <person name="Guo Q."/>
            <person name="Huang H."/>
            <person name="Sederoff R.R."/>
            <person name="Wang G."/>
            <person name="Qu G."/>
            <person name="Chen S."/>
        </authorList>
    </citation>
    <scope>NUCLEOTIDE SEQUENCE</scope>
    <source>
        <strain evidence="3">SC-2020</strain>
    </source>
</reference>
<sequence>MTKTKPPVPKPHPVASQNSWADRVRVSDSSTRFTLEPLPRQPLGHNLKITEDMLTENSAQWNRCMIGFFPGFRMPFHAVNSIASRAWRQYGLETVMTTGNGFMIFRFNTEEEMHSVLEKGPWMFGGKNIILQQWHPRFQFDKNKIATLLVWVRLHGLPFPLWSKQGLSLAASMVGRPLSCDELTYSCTRLEYARLCVEVDAALPFIHSFEIDSPLSTTPITVTVDYEWKPPSCDKCKVFGHSCSTQQPPVMAKGKAHAPPVVPVSPQSDAHSPVLTPTALDKGKAHIELQHIVKRHFAPPDQSDALLPSTSATIALLPPVEAAQPLLIQHTKPIPTLPMPITEPVDQQLLDDSDSSQDSGNDFLGFLGLKQHQLDDQHANICLESKMDSLRTISDTSSAAQEVSAEVSVATSTPSPQNVPIQSPTPSPTTVRKKKGGRKKKEARGH</sequence>
<dbReference type="EMBL" id="JAQIZT010000011">
    <property type="protein sequence ID" value="KAJ6978391.1"/>
    <property type="molecule type" value="Genomic_DNA"/>
</dbReference>